<feature type="compositionally biased region" description="Acidic residues" evidence="1">
    <location>
        <begin position="39"/>
        <end position="48"/>
    </location>
</feature>
<evidence type="ECO:0000313" key="3">
    <source>
        <dbReference type="Proteomes" id="UP001516023"/>
    </source>
</evidence>
<feature type="compositionally biased region" description="Polar residues" evidence="1">
    <location>
        <begin position="1"/>
        <end position="15"/>
    </location>
</feature>
<organism evidence="2 3">
    <name type="scientific">Cyclotella cryptica</name>
    <dbReference type="NCBI Taxonomy" id="29204"/>
    <lineage>
        <taxon>Eukaryota</taxon>
        <taxon>Sar</taxon>
        <taxon>Stramenopiles</taxon>
        <taxon>Ochrophyta</taxon>
        <taxon>Bacillariophyta</taxon>
        <taxon>Coscinodiscophyceae</taxon>
        <taxon>Thalassiosirophycidae</taxon>
        <taxon>Stephanodiscales</taxon>
        <taxon>Stephanodiscaceae</taxon>
        <taxon>Cyclotella</taxon>
    </lineage>
</organism>
<gene>
    <name evidence="2" type="ORF">HJC23_005371</name>
</gene>
<dbReference type="InterPro" id="IPR029063">
    <property type="entry name" value="SAM-dependent_MTases_sf"/>
</dbReference>
<protein>
    <submittedName>
        <fullName evidence="2">Uncharacterized protein</fullName>
    </submittedName>
</protein>
<evidence type="ECO:0000256" key="1">
    <source>
        <dbReference type="SAM" id="MobiDB-lite"/>
    </source>
</evidence>
<dbReference type="Pfam" id="PF10294">
    <property type="entry name" value="Methyltransf_16"/>
    <property type="match status" value="1"/>
</dbReference>
<dbReference type="Proteomes" id="UP001516023">
    <property type="component" value="Unassembled WGS sequence"/>
</dbReference>
<sequence>MQSTTPFEQSPSNHLPLNPQLKCGETYLPPDTTFHNNDVNDDDDDNDTDFYHHVQSYNFHVTLPPPPPNNAIANNNAATPTATRQTLEFYSRERSSGTGILHPHHDDEMTTLDTVYDGPMDPHFFERGFYLEAKTGFQVWPGSRLLLEALLCDLPPAVNDAGAAACGGGNGDSLKRLRYWQKRLRPTSTTTTTTVKPLHILEVGSGIGVVGTTLAAAGGHVLMTDLPVLVHHGIRPNLLRNRKKTNVSSAQVDHVTTNDNDKSNAASSFSFLATLHPIEQGTTTTMTHPIPIGSGYARPTVLDWFQPIRDQLASTTVSNIHVIVACDCIFLTKIVDPLLDTVGQIFDCCMERDRADRRINDAAGGGEEDGREGTTTTCLFTYQKRNLSGVFISLEELLRRIETRGWSVRCLAWRKVMVEEDGEHDLYLFEMSSRRGCADDGWGRCDSMEVPCEEKKE</sequence>
<reference evidence="2 3" key="1">
    <citation type="journal article" date="2020" name="G3 (Bethesda)">
        <title>Improved Reference Genome for Cyclotella cryptica CCMP332, a Model for Cell Wall Morphogenesis, Salinity Adaptation, and Lipid Production in Diatoms (Bacillariophyta).</title>
        <authorList>
            <person name="Roberts W.R."/>
            <person name="Downey K.M."/>
            <person name="Ruck E.C."/>
            <person name="Traller J.C."/>
            <person name="Alverson A.J."/>
        </authorList>
    </citation>
    <scope>NUCLEOTIDE SEQUENCE [LARGE SCALE GENOMIC DNA]</scope>
    <source>
        <strain evidence="2 3">CCMP332</strain>
    </source>
</reference>
<dbReference type="SUPFAM" id="SSF53335">
    <property type="entry name" value="S-adenosyl-L-methionine-dependent methyltransferases"/>
    <property type="match status" value="1"/>
</dbReference>
<dbReference type="Gene3D" id="3.40.50.150">
    <property type="entry name" value="Vaccinia Virus protein VP39"/>
    <property type="match status" value="1"/>
</dbReference>
<evidence type="ECO:0000313" key="2">
    <source>
        <dbReference type="EMBL" id="KAL3777738.1"/>
    </source>
</evidence>
<dbReference type="AlphaFoldDB" id="A0ABD3NQJ1"/>
<dbReference type="PANTHER" id="PTHR14614">
    <property type="entry name" value="HEPATOCELLULAR CARCINOMA-ASSOCIATED ANTIGEN"/>
    <property type="match status" value="1"/>
</dbReference>
<comment type="caution">
    <text evidence="2">The sequence shown here is derived from an EMBL/GenBank/DDBJ whole genome shotgun (WGS) entry which is preliminary data.</text>
</comment>
<name>A0ABD3NQJ1_9STRA</name>
<keyword evidence="3" id="KW-1185">Reference proteome</keyword>
<dbReference type="InterPro" id="IPR019410">
    <property type="entry name" value="Methyltransf_16"/>
</dbReference>
<accession>A0ABD3NQJ1</accession>
<proteinExistence type="predicted"/>
<dbReference type="EMBL" id="JABMIG020000445">
    <property type="protein sequence ID" value="KAL3777738.1"/>
    <property type="molecule type" value="Genomic_DNA"/>
</dbReference>
<feature type="region of interest" description="Disordered" evidence="1">
    <location>
        <begin position="1"/>
        <end position="50"/>
    </location>
</feature>
<dbReference type="PANTHER" id="PTHR14614:SF97">
    <property type="entry name" value="S-ADENOSYL-L-METHIONINE-DEPENDENT METHYLTRANSFERASES SUPERFAMILY PROTEIN"/>
    <property type="match status" value="1"/>
</dbReference>